<feature type="region of interest" description="Disordered" evidence="2">
    <location>
        <begin position="470"/>
        <end position="489"/>
    </location>
</feature>
<proteinExistence type="predicted"/>
<dbReference type="PROSITE" id="PS50157">
    <property type="entry name" value="ZINC_FINGER_C2H2_2"/>
    <property type="match status" value="3"/>
</dbReference>
<dbReference type="PROSITE" id="PS00028">
    <property type="entry name" value="ZINC_FINGER_C2H2_1"/>
    <property type="match status" value="2"/>
</dbReference>
<evidence type="ECO:0000313" key="4">
    <source>
        <dbReference type="EMBL" id="KAF7260765.1"/>
    </source>
</evidence>
<dbReference type="InterPro" id="IPR013087">
    <property type="entry name" value="Znf_C2H2_type"/>
</dbReference>
<reference evidence="4" key="1">
    <citation type="submission" date="2019-07" db="EMBL/GenBank/DDBJ databases">
        <title>Annotation for the trematode Paragonimus miyazaki's.</title>
        <authorList>
            <person name="Choi Y.-J."/>
        </authorList>
    </citation>
    <scope>NUCLEOTIDE SEQUENCE</scope>
    <source>
        <strain evidence="4">Japan</strain>
    </source>
</reference>
<sequence>MSSMLAAPSRPEQHIVIAEDELLEIPLPTYCCEFCGLTVKTRANLRAHHIKTHKILKNDADLAFFTKQKNQVTYVYHCPIVPCKHNIGFGAGFSTSSRLKQHYQNVHMQKSYKCEQCGEFFSTPANHAYHMRFCGKSFVCPTCSRNYSFKKHLDQHFRRSGHRPVNRSVRRSKRDEKRSPDGRTPLVSIVPSLTRRMPTLYASPDVNNAAPPSSLLPSVTQPTLVMPILVLPVVVDVSYKNGQFPELKVEPSAAPFSHFSSTVPFNLLQALTGTPPEQLNYNLSPDQFDGAAMRLEFASQYGGATSMAECSTQTETNSFAQDTVDMAGGSVSVKTGTDEDDISAFIGSLFCDASVETNFPAPTFVSDFTDTGLDALVMEEANDRTMLASLSLDADNVYEPFGNACPGSLSESMNVDAMCPAADMFSFGLTDEGVQTSLLNSFEHVALQTDVIMKTNVAAATHDSPVHWNSSCGDQRVLDTPPPPPATDSLLRSDCGIDVVCHSPTVSTSALCRTLGSVQNAIPHLSPISTFLSSPQSQSSSNDSNASRIGVPNETFLPTSHSIGLQSANWPHVSPSSSMQTQTLSNHWDAWLNSVHTQTCSSPFDLPSFADMCVGVDEEAFLAAALDSIDTESVLITGPAVTSSR</sequence>
<feature type="compositionally biased region" description="Low complexity" evidence="2">
    <location>
        <begin position="533"/>
        <end position="547"/>
    </location>
</feature>
<dbReference type="OrthoDB" id="6354171at2759"/>
<dbReference type="InterPro" id="IPR055303">
    <property type="entry name" value="ATMIN"/>
</dbReference>
<feature type="region of interest" description="Disordered" evidence="2">
    <location>
        <begin position="532"/>
        <end position="551"/>
    </location>
</feature>
<keyword evidence="5" id="KW-1185">Reference proteome</keyword>
<dbReference type="PANTHER" id="PTHR46664:SF1">
    <property type="entry name" value="ATM INTERACTOR"/>
    <property type="match status" value="1"/>
</dbReference>
<keyword evidence="1" id="KW-0479">Metal-binding</keyword>
<feature type="domain" description="C2H2-type" evidence="3">
    <location>
        <begin position="138"/>
        <end position="162"/>
    </location>
</feature>
<accession>A0A8S9Z045</accession>
<evidence type="ECO:0000256" key="1">
    <source>
        <dbReference type="PROSITE-ProRule" id="PRU00042"/>
    </source>
</evidence>
<dbReference type="AlphaFoldDB" id="A0A8S9Z045"/>
<dbReference type="GO" id="GO:0000981">
    <property type="term" value="F:DNA-binding transcription factor activity, RNA polymerase II-specific"/>
    <property type="evidence" value="ECO:0007669"/>
    <property type="project" value="TreeGrafter"/>
</dbReference>
<dbReference type="PANTHER" id="PTHR46664">
    <property type="entry name" value="ATM INTERACTOR"/>
    <property type="match status" value="1"/>
</dbReference>
<dbReference type="InterPro" id="IPR036236">
    <property type="entry name" value="Znf_C2H2_sf"/>
</dbReference>
<protein>
    <submittedName>
        <fullName evidence="4">ATM interactor</fullName>
    </submittedName>
</protein>
<dbReference type="EMBL" id="JTDE01000619">
    <property type="protein sequence ID" value="KAF7260765.1"/>
    <property type="molecule type" value="Genomic_DNA"/>
</dbReference>
<name>A0A8S9Z045_9TREM</name>
<dbReference type="Proteomes" id="UP000822476">
    <property type="component" value="Unassembled WGS sequence"/>
</dbReference>
<feature type="domain" description="C2H2-type" evidence="3">
    <location>
        <begin position="30"/>
        <end position="58"/>
    </location>
</feature>
<feature type="compositionally biased region" description="Basic residues" evidence="2">
    <location>
        <begin position="159"/>
        <end position="172"/>
    </location>
</feature>
<gene>
    <name evidence="4" type="ORF">EG68_05042</name>
</gene>
<dbReference type="Gene3D" id="3.30.160.60">
    <property type="entry name" value="Classic Zinc Finger"/>
    <property type="match status" value="1"/>
</dbReference>
<feature type="region of interest" description="Disordered" evidence="2">
    <location>
        <begin position="159"/>
        <end position="187"/>
    </location>
</feature>
<evidence type="ECO:0000256" key="2">
    <source>
        <dbReference type="SAM" id="MobiDB-lite"/>
    </source>
</evidence>
<feature type="domain" description="C2H2-type" evidence="3">
    <location>
        <begin position="112"/>
        <end position="132"/>
    </location>
</feature>
<dbReference type="GO" id="GO:0005634">
    <property type="term" value="C:nucleus"/>
    <property type="evidence" value="ECO:0007669"/>
    <property type="project" value="TreeGrafter"/>
</dbReference>
<organism evidence="4 5">
    <name type="scientific">Paragonimus skrjabini miyazakii</name>
    <dbReference type="NCBI Taxonomy" id="59628"/>
    <lineage>
        <taxon>Eukaryota</taxon>
        <taxon>Metazoa</taxon>
        <taxon>Spiralia</taxon>
        <taxon>Lophotrochozoa</taxon>
        <taxon>Platyhelminthes</taxon>
        <taxon>Trematoda</taxon>
        <taxon>Digenea</taxon>
        <taxon>Plagiorchiida</taxon>
        <taxon>Troglotremata</taxon>
        <taxon>Troglotrematidae</taxon>
        <taxon>Paragonimus</taxon>
    </lineage>
</organism>
<comment type="caution">
    <text evidence="4">The sequence shown here is derived from an EMBL/GenBank/DDBJ whole genome shotgun (WGS) entry which is preliminary data.</text>
</comment>
<dbReference type="SMART" id="SM00355">
    <property type="entry name" value="ZnF_C2H2"/>
    <property type="match status" value="4"/>
</dbReference>
<evidence type="ECO:0000313" key="5">
    <source>
        <dbReference type="Proteomes" id="UP000822476"/>
    </source>
</evidence>
<keyword evidence="1" id="KW-0863">Zinc-finger</keyword>
<keyword evidence="1" id="KW-0862">Zinc</keyword>
<evidence type="ECO:0000259" key="3">
    <source>
        <dbReference type="PROSITE" id="PS50157"/>
    </source>
</evidence>
<dbReference type="GO" id="GO:0008270">
    <property type="term" value="F:zinc ion binding"/>
    <property type="evidence" value="ECO:0007669"/>
    <property type="project" value="UniProtKB-KW"/>
</dbReference>
<dbReference type="SUPFAM" id="SSF57667">
    <property type="entry name" value="beta-beta-alpha zinc fingers"/>
    <property type="match status" value="1"/>
</dbReference>
<dbReference type="GO" id="GO:0045944">
    <property type="term" value="P:positive regulation of transcription by RNA polymerase II"/>
    <property type="evidence" value="ECO:0007669"/>
    <property type="project" value="InterPro"/>
</dbReference>
<dbReference type="GO" id="GO:0000976">
    <property type="term" value="F:transcription cis-regulatory region binding"/>
    <property type="evidence" value="ECO:0007669"/>
    <property type="project" value="InterPro"/>
</dbReference>